<evidence type="ECO:0000256" key="1">
    <source>
        <dbReference type="SAM" id="Coils"/>
    </source>
</evidence>
<comment type="caution">
    <text evidence="2">The sequence shown here is derived from an EMBL/GenBank/DDBJ whole genome shotgun (WGS) entry which is preliminary data.</text>
</comment>
<organism evidence="2 3">
    <name type="scientific">Stentor coeruleus</name>
    <dbReference type="NCBI Taxonomy" id="5963"/>
    <lineage>
        <taxon>Eukaryota</taxon>
        <taxon>Sar</taxon>
        <taxon>Alveolata</taxon>
        <taxon>Ciliophora</taxon>
        <taxon>Postciliodesmatophora</taxon>
        <taxon>Heterotrichea</taxon>
        <taxon>Heterotrichida</taxon>
        <taxon>Stentoridae</taxon>
        <taxon>Stentor</taxon>
    </lineage>
</organism>
<proteinExistence type="predicted"/>
<accession>A0A1R2BTQ7</accession>
<feature type="coiled-coil region" evidence="1">
    <location>
        <begin position="201"/>
        <end position="228"/>
    </location>
</feature>
<reference evidence="2 3" key="1">
    <citation type="submission" date="2016-11" db="EMBL/GenBank/DDBJ databases">
        <title>The macronuclear genome of Stentor coeruleus: a giant cell with tiny introns.</title>
        <authorList>
            <person name="Slabodnick M."/>
            <person name="Ruby J.G."/>
            <person name="Reiff S.B."/>
            <person name="Swart E.C."/>
            <person name="Gosai S."/>
            <person name="Prabakaran S."/>
            <person name="Witkowska E."/>
            <person name="Larue G.E."/>
            <person name="Fisher S."/>
            <person name="Freeman R.M."/>
            <person name="Gunawardena J."/>
            <person name="Chu W."/>
            <person name="Stover N.A."/>
            <person name="Gregory B.D."/>
            <person name="Nowacki M."/>
            <person name="Derisi J."/>
            <person name="Roy S.W."/>
            <person name="Marshall W.F."/>
            <person name="Sood P."/>
        </authorList>
    </citation>
    <scope>NUCLEOTIDE SEQUENCE [LARGE SCALE GENOMIC DNA]</scope>
    <source>
        <strain evidence="2">WM001</strain>
    </source>
</reference>
<name>A0A1R2BTQ7_9CILI</name>
<evidence type="ECO:0000313" key="3">
    <source>
        <dbReference type="Proteomes" id="UP000187209"/>
    </source>
</evidence>
<keyword evidence="1" id="KW-0175">Coiled coil</keyword>
<evidence type="ECO:0000313" key="2">
    <source>
        <dbReference type="EMBL" id="OMJ80136.1"/>
    </source>
</evidence>
<dbReference type="EMBL" id="MPUH01000437">
    <property type="protein sequence ID" value="OMJ80136.1"/>
    <property type="molecule type" value="Genomic_DNA"/>
</dbReference>
<gene>
    <name evidence="2" type="ORF">SteCoe_19679</name>
</gene>
<protein>
    <submittedName>
        <fullName evidence="2">Uncharacterized protein</fullName>
    </submittedName>
</protein>
<sequence length="366" mass="42496">MEEQEPNSNLDEEIELIKSKLNLIISPNSIKSSNSHLNKPETISSPQLSLAHDTLLTPPKSKCSETNAIISSIDSIIIEDHLNNLKDLEEDQNKSDDIYNNLLKKDQTIKALEQEIYRLQINLEVSQSHIEQLEVDLEYCMEQNTQAYEEIQQLTNELFEYQASYESNGKYYKGLPSQMNYKITTETDFRKNENAYLRQQVDVLEYEKNLLSLKLKDIEKKYSDLINDISLMKKGHMPSNKINPLNPGLSSNTQVSSVEFQRLIAASLEKENKVLKTENNYLSNKLSKLKLEMKFPIKTPDIITELIKLLKVRTEKELYTRVMYLYEFYNQNKDQEKLLQKILLYVEKQSGQVGISISELGDYFTI</sequence>
<dbReference type="AlphaFoldDB" id="A0A1R2BTQ7"/>
<keyword evidence="3" id="KW-1185">Reference proteome</keyword>
<feature type="coiled-coil region" evidence="1">
    <location>
        <begin position="265"/>
        <end position="292"/>
    </location>
</feature>
<feature type="coiled-coil region" evidence="1">
    <location>
        <begin position="137"/>
        <end position="164"/>
    </location>
</feature>
<dbReference type="Proteomes" id="UP000187209">
    <property type="component" value="Unassembled WGS sequence"/>
</dbReference>